<gene>
    <name evidence="1" type="ORF">LCGC14_1108890</name>
</gene>
<accession>A0A0F9MC50</accession>
<name>A0A0F9MC50_9ZZZZ</name>
<dbReference type="AlphaFoldDB" id="A0A0F9MC50"/>
<sequence>LLGSGKKNETITSRTGAGLRETALWSLAPPVAQARLISDMLK</sequence>
<comment type="caution">
    <text evidence="1">The sequence shown here is derived from an EMBL/GenBank/DDBJ whole genome shotgun (WGS) entry which is preliminary data.</text>
</comment>
<evidence type="ECO:0000313" key="1">
    <source>
        <dbReference type="EMBL" id="KKN03324.1"/>
    </source>
</evidence>
<proteinExistence type="predicted"/>
<reference evidence="1" key="1">
    <citation type="journal article" date="2015" name="Nature">
        <title>Complex archaea that bridge the gap between prokaryotes and eukaryotes.</title>
        <authorList>
            <person name="Spang A."/>
            <person name="Saw J.H."/>
            <person name="Jorgensen S.L."/>
            <person name="Zaremba-Niedzwiedzka K."/>
            <person name="Martijn J."/>
            <person name="Lind A.E."/>
            <person name="van Eijk R."/>
            <person name="Schleper C."/>
            <person name="Guy L."/>
            <person name="Ettema T.J."/>
        </authorList>
    </citation>
    <scope>NUCLEOTIDE SEQUENCE</scope>
</reference>
<dbReference type="EMBL" id="LAZR01005046">
    <property type="protein sequence ID" value="KKN03324.1"/>
    <property type="molecule type" value="Genomic_DNA"/>
</dbReference>
<protein>
    <submittedName>
        <fullName evidence="1">Uncharacterized protein</fullName>
    </submittedName>
</protein>
<organism evidence="1">
    <name type="scientific">marine sediment metagenome</name>
    <dbReference type="NCBI Taxonomy" id="412755"/>
    <lineage>
        <taxon>unclassified sequences</taxon>
        <taxon>metagenomes</taxon>
        <taxon>ecological metagenomes</taxon>
    </lineage>
</organism>
<feature type="non-terminal residue" evidence="1">
    <location>
        <position position="1"/>
    </location>
</feature>